<dbReference type="AlphaFoldDB" id="A0A8B8G7D8"/>
<reference evidence="3" key="1">
    <citation type="submission" date="2025-08" db="UniProtKB">
        <authorList>
            <consortium name="RefSeq"/>
        </authorList>
    </citation>
    <scope>IDENTIFICATION</scope>
</reference>
<dbReference type="PROSITE" id="PS50292">
    <property type="entry name" value="PEROXIDASE_3"/>
    <property type="match status" value="1"/>
</dbReference>
<dbReference type="InterPro" id="IPR037120">
    <property type="entry name" value="Haem_peroxidase_sf_animal"/>
</dbReference>
<sequence>MLVNFIKAHEMDIKPQNGENTPLFKEKNTRKKWNYQNLFKSFIVKIVLGILIAGVVIYILYLLLKNNSQQGVHESIKHTKNPLHISSNLTINNADEYIRRCAPTVSCDPNAKYRTINGSCNNLLSPTMGAAETPFLRL</sequence>
<dbReference type="SUPFAM" id="SSF48113">
    <property type="entry name" value="Heme-dependent peroxidases"/>
    <property type="match status" value="1"/>
</dbReference>
<dbReference type="InterPro" id="IPR010255">
    <property type="entry name" value="Haem_peroxidase_sf"/>
</dbReference>
<dbReference type="GO" id="GO:0006979">
    <property type="term" value="P:response to oxidative stress"/>
    <property type="evidence" value="ECO:0007669"/>
    <property type="project" value="InterPro"/>
</dbReference>
<evidence type="ECO:0000313" key="3">
    <source>
        <dbReference type="RefSeq" id="XP_025419139.1"/>
    </source>
</evidence>
<gene>
    <name evidence="3" type="primary">LOC112689576</name>
</gene>
<dbReference type="Gene3D" id="1.10.640.10">
    <property type="entry name" value="Haem peroxidase domain superfamily, animal type"/>
    <property type="match status" value="1"/>
</dbReference>
<keyword evidence="1" id="KW-1133">Transmembrane helix</keyword>
<dbReference type="GO" id="GO:0020037">
    <property type="term" value="F:heme binding"/>
    <property type="evidence" value="ECO:0007669"/>
    <property type="project" value="InterPro"/>
</dbReference>
<name>A0A8B8G7D8_9HEMI</name>
<keyword evidence="2" id="KW-1185">Reference proteome</keyword>
<organism evidence="2 3">
    <name type="scientific">Sipha flava</name>
    <name type="common">yellow sugarcane aphid</name>
    <dbReference type="NCBI Taxonomy" id="143950"/>
    <lineage>
        <taxon>Eukaryota</taxon>
        <taxon>Metazoa</taxon>
        <taxon>Ecdysozoa</taxon>
        <taxon>Arthropoda</taxon>
        <taxon>Hexapoda</taxon>
        <taxon>Insecta</taxon>
        <taxon>Pterygota</taxon>
        <taxon>Neoptera</taxon>
        <taxon>Paraneoptera</taxon>
        <taxon>Hemiptera</taxon>
        <taxon>Sternorrhyncha</taxon>
        <taxon>Aphidomorpha</taxon>
        <taxon>Aphidoidea</taxon>
        <taxon>Aphididae</taxon>
        <taxon>Sipha</taxon>
    </lineage>
</organism>
<dbReference type="GeneID" id="112689576"/>
<evidence type="ECO:0000313" key="2">
    <source>
        <dbReference type="Proteomes" id="UP000694846"/>
    </source>
</evidence>
<evidence type="ECO:0000256" key="1">
    <source>
        <dbReference type="SAM" id="Phobius"/>
    </source>
</evidence>
<dbReference type="GO" id="GO:0004601">
    <property type="term" value="F:peroxidase activity"/>
    <property type="evidence" value="ECO:0007669"/>
    <property type="project" value="InterPro"/>
</dbReference>
<proteinExistence type="predicted"/>
<dbReference type="RefSeq" id="XP_025419139.1">
    <property type="nucleotide sequence ID" value="XM_025563354.1"/>
</dbReference>
<keyword evidence="1" id="KW-0812">Transmembrane</keyword>
<accession>A0A8B8G7D8</accession>
<dbReference type="OrthoDB" id="6628775at2759"/>
<dbReference type="InterPro" id="IPR019791">
    <property type="entry name" value="Haem_peroxidase_animal"/>
</dbReference>
<feature type="transmembrane region" description="Helical" evidence="1">
    <location>
        <begin position="42"/>
        <end position="64"/>
    </location>
</feature>
<dbReference type="Proteomes" id="UP000694846">
    <property type="component" value="Unplaced"/>
</dbReference>
<feature type="non-terminal residue" evidence="3">
    <location>
        <position position="138"/>
    </location>
</feature>
<protein>
    <submittedName>
        <fullName evidence="3">Uncharacterized protein LOC112689576</fullName>
    </submittedName>
</protein>
<keyword evidence="1" id="KW-0472">Membrane</keyword>